<feature type="domain" description="RES" evidence="1">
    <location>
        <begin position="14"/>
        <end position="138"/>
    </location>
</feature>
<dbReference type="SMART" id="SM00953">
    <property type="entry name" value="RES"/>
    <property type="match status" value="1"/>
</dbReference>
<dbReference type="Proteomes" id="UP000505355">
    <property type="component" value="Chromosome"/>
</dbReference>
<evidence type="ECO:0000259" key="1">
    <source>
        <dbReference type="SMART" id="SM00953"/>
    </source>
</evidence>
<dbReference type="Pfam" id="PF08808">
    <property type="entry name" value="RES"/>
    <property type="match status" value="1"/>
</dbReference>
<accession>A0A7D4U906</accession>
<dbReference type="RefSeq" id="WP_173413339.1">
    <property type="nucleotide sequence ID" value="NZ_CP054139.1"/>
</dbReference>
<gene>
    <name evidence="2" type="ORF">HQ865_02320</name>
</gene>
<evidence type="ECO:0000313" key="3">
    <source>
        <dbReference type="Proteomes" id="UP000505355"/>
    </source>
</evidence>
<proteinExistence type="predicted"/>
<dbReference type="AlphaFoldDB" id="A0A7D4U906"/>
<evidence type="ECO:0000313" key="2">
    <source>
        <dbReference type="EMBL" id="QKJ28638.1"/>
    </source>
</evidence>
<name>A0A7D4U906_9SPHI</name>
<dbReference type="InterPro" id="IPR014914">
    <property type="entry name" value="RES_dom"/>
</dbReference>
<keyword evidence="3" id="KW-1185">Reference proteome</keyword>
<dbReference type="KEGG" id="mmab:HQ865_02320"/>
<reference evidence="2 3" key="1">
    <citation type="submission" date="2020-05" db="EMBL/GenBank/DDBJ databases">
        <title>Mucilaginibacter mali sp. nov.</title>
        <authorList>
            <person name="Kim H.S."/>
            <person name="Lee K.C."/>
            <person name="Suh M.K."/>
            <person name="Kim J.-S."/>
            <person name="Han K.-I."/>
            <person name="Eom M.K."/>
            <person name="Shin Y.K."/>
            <person name="Lee J.-S."/>
        </authorList>
    </citation>
    <scope>NUCLEOTIDE SEQUENCE [LARGE SCALE GENOMIC DNA]</scope>
    <source>
        <strain evidence="2 3">G2-14</strain>
    </source>
</reference>
<protein>
    <submittedName>
        <fullName evidence="2">RES family NAD+ phosphorylase</fullName>
    </submittedName>
</protein>
<sequence>MLLYRITRCTYAKDLSGTGARLYGGRWNNIGRAMVYTASSRALATLEALVHLPTAIIPDDFCITTIDAPEDIFEADMSLFPPNWNVYPEPEILKRTGDFFLKQNEHLLLKVPSAIVKQEFNYLINPLHARISEVKVLETEPFTFDERLL</sequence>
<organism evidence="2 3">
    <name type="scientific">Mucilaginibacter mali</name>
    <dbReference type="NCBI Taxonomy" id="2740462"/>
    <lineage>
        <taxon>Bacteria</taxon>
        <taxon>Pseudomonadati</taxon>
        <taxon>Bacteroidota</taxon>
        <taxon>Sphingobacteriia</taxon>
        <taxon>Sphingobacteriales</taxon>
        <taxon>Sphingobacteriaceae</taxon>
        <taxon>Mucilaginibacter</taxon>
    </lineage>
</organism>
<dbReference type="EMBL" id="CP054139">
    <property type="protein sequence ID" value="QKJ28638.1"/>
    <property type="molecule type" value="Genomic_DNA"/>
</dbReference>